<dbReference type="AlphaFoldDB" id="A0A9N7RCI9"/>
<organism evidence="2 3">
    <name type="scientific">Striga hermonthica</name>
    <name type="common">Purple witchweed</name>
    <name type="synonym">Buchnera hermonthica</name>
    <dbReference type="NCBI Taxonomy" id="68872"/>
    <lineage>
        <taxon>Eukaryota</taxon>
        <taxon>Viridiplantae</taxon>
        <taxon>Streptophyta</taxon>
        <taxon>Embryophyta</taxon>
        <taxon>Tracheophyta</taxon>
        <taxon>Spermatophyta</taxon>
        <taxon>Magnoliopsida</taxon>
        <taxon>eudicotyledons</taxon>
        <taxon>Gunneridae</taxon>
        <taxon>Pentapetalae</taxon>
        <taxon>asterids</taxon>
        <taxon>lamiids</taxon>
        <taxon>Lamiales</taxon>
        <taxon>Orobanchaceae</taxon>
        <taxon>Buchnereae</taxon>
        <taxon>Striga</taxon>
    </lineage>
</organism>
<reference evidence="2" key="1">
    <citation type="submission" date="2019-12" db="EMBL/GenBank/DDBJ databases">
        <authorList>
            <person name="Scholes J."/>
        </authorList>
    </citation>
    <scope>NUCLEOTIDE SEQUENCE</scope>
</reference>
<dbReference type="EMBL" id="CACSLK010020742">
    <property type="protein sequence ID" value="CAA0821416.1"/>
    <property type="molecule type" value="Genomic_DNA"/>
</dbReference>
<keyword evidence="1" id="KW-0472">Membrane</keyword>
<dbReference type="Proteomes" id="UP001153555">
    <property type="component" value="Unassembled WGS sequence"/>
</dbReference>
<dbReference type="Pfam" id="PF06749">
    <property type="entry name" value="DUF1218"/>
    <property type="match status" value="1"/>
</dbReference>
<name>A0A9N7RCI9_STRHE</name>
<dbReference type="InterPro" id="IPR009606">
    <property type="entry name" value="DEAL/Modifying_wall_lignin1/2"/>
</dbReference>
<proteinExistence type="predicted"/>
<accession>A0A9N7RCI9</accession>
<feature type="transmembrane region" description="Helical" evidence="1">
    <location>
        <begin position="42"/>
        <end position="63"/>
    </location>
</feature>
<evidence type="ECO:0000313" key="2">
    <source>
        <dbReference type="EMBL" id="CAA0821416.1"/>
    </source>
</evidence>
<dbReference type="OrthoDB" id="1861835at2759"/>
<comment type="caution">
    <text evidence="2">The sequence shown here is derived from an EMBL/GenBank/DDBJ whole genome shotgun (WGS) entry which is preliminary data.</text>
</comment>
<keyword evidence="3" id="KW-1185">Reference proteome</keyword>
<keyword evidence="1" id="KW-0812">Transmembrane</keyword>
<protein>
    <submittedName>
        <fullName evidence="2">Uncharacterized protein</fullName>
    </submittedName>
</protein>
<evidence type="ECO:0000256" key="1">
    <source>
        <dbReference type="SAM" id="Phobius"/>
    </source>
</evidence>
<evidence type="ECO:0000313" key="3">
    <source>
        <dbReference type="Proteomes" id="UP001153555"/>
    </source>
</evidence>
<keyword evidence="1" id="KW-1133">Transmembrane helix</keyword>
<gene>
    <name evidence="2" type="ORF">SHERM_19418</name>
</gene>
<sequence>MTFALAEISLLIGLSIESGHLTNWATPRPSCLANKPGLFTTGGVLGLVTVFLASGLYITALRVETRFEARESMRRAILEASATYATPPGTPAGVNSLTRQEYRNNNLDGLQYYLTVFDKPNSNIV</sequence>